<dbReference type="EMBL" id="LKAM01000007">
    <property type="protein sequence ID" value="KUM47563.1"/>
    <property type="molecule type" value="Genomic_DNA"/>
</dbReference>
<reference evidence="1" key="1">
    <citation type="journal article" date="2015" name="Genome Biol. Evol.">
        <title>Organellar Genomes of White Spruce (Picea glauca): Assembly and Annotation.</title>
        <authorList>
            <person name="Jackman S.D."/>
            <person name="Warren R.L."/>
            <person name="Gibb E.A."/>
            <person name="Vandervalk B.P."/>
            <person name="Mohamadi H."/>
            <person name="Chu J."/>
            <person name="Raymond A."/>
            <person name="Pleasance S."/>
            <person name="Coope R."/>
            <person name="Wildung M.R."/>
            <person name="Ritland C.E."/>
            <person name="Bousquet J."/>
            <person name="Jones S.J."/>
            <person name="Bohlmann J."/>
            <person name="Birol I."/>
        </authorList>
    </citation>
    <scope>NUCLEOTIDE SEQUENCE [LARGE SCALE GENOMIC DNA]</scope>
    <source>
        <tissue evidence="1">Flushing bud</tissue>
    </source>
</reference>
<protein>
    <submittedName>
        <fullName evidence="1">Uncharacterized protein</fullName>
    </submittedName>
</protein>
<accession>A0A101LYJ5</accession>
<organism evidence="1">
    <name type="scientific">Picea glauca</name>
    <name type="common">White spruce</name>
    <name type="synonym">Pinus glauca</name>
    <dbReference type="NCBI Taxonomy" id="3330"/>
    <lineage>
        <taxon>Eukaryota</taxon>
        <taxon>Viridiplantae</taxon>
        <taxon>Streptophyta</taxon>
        <taxon>Embryophyta</taxon>
        <taxon>Tracheophyta</taxon>
        <taxon>Spermatophyta</taxon>
        <taxon>Pinopsida</taxon>
        <taxon>Pinidae</taxon>
        <taxon>Conifers I</taxon>
        <taxon>Pinales</taxon>
        <taxon>Pinaceae</taxon>
        <taxon>Picea</taxon>
    </lineage>
</organism>
<comment type="caution">
    <text evidence="1">The sequence shown here is derived from an EMBL/GenBank/DDBJ whole genome shotgun (WGS) entry which is preliminary data.</text>
</comment>
<geneLocation type="mitochondrion" evidence="1"/>
<sequence>MPEISRNMEPEMWIDARNKDMFSVAFLLMLLPSFAAIDDYCYCC</sequence>
<keyword evidence="1" id="KW-0496">Mitochondrion</keyword>
<proteinExistence type="predicted"/>
<gene>
    <name evidence="1" type="ORF">ABT39_MTgene5749</name>
</gene>
<name>A0A101LYJ5_PICGL</name>
<dbReference type="AlphaFoldDB" id="A0A101LYJ5"/>
<evidence type="ECO:0000313" key="1">
    <source>
        <dbReference type="EMBL" id="KUM47563.1"/>
    </source>
</evidence>